<organism evidence="2 3">
    <name type="scientific">Chryseobacterium angstadtii</name>
    <dbReference type="NCBI Taxonomy" id="558151"/>
    <lineage>
        <taxon>Bacteria</taxon>
        <taxon>Pseudomonadati</taxon>
        <taxon>Bacteroidota</taxon>
        <taxon>Flavobacteriia</taxon>
        <taxon>Flavobacteriales</taxon>
        <taxon>Weeksellaceae</taxon>
        <taxon>Chryseobacterium group</taxon>
        <taxon>Chryseobacterium</taxon>
    </lineage>
</organism>
<accession>A0A0J7IIB3</accession>
<reference evidence="2 3" key="1">
    <citation type="journal article" date="2013" name="Int. J. Syst. Evol. Microbiol.">
        <title>Chryseobacterium angstadtii sp. nov., isolated from a newt tank.</title>
        <authorList>
            <person name="Kirk K.E."/>
            <person name="Hoffman J.A."/>
            <person name="Smith K.A."/>
            <person name="Strahan B.L."/>
            <person name="Failor K.C."/>
            <person name="Krebs J.E."/>
            <person name="Gale A.N."/>
            <person name="Do T.D."/>
            <person name="Sontag T.C."/>
            <person name="Batties A.M."/>
            <person name="Mistiszyn K."/>
            <person name="Newman J.D."/>
        </authorList>
    </citation>
    <scope>NUCLEOTIDE SEQUENCE [LARGE SCALE GENOMIC DNA]</scope>
    <source>
        <strain evidence="2 3">KM</strain>
    </source>
</reference>
<name>A0A0J7IIB3_9FLAO</name>
<dbReference type="Gene3D" id="3.90.1200.10">
    <property type="match status" value="1"/>
</dbReference>
<dbReference type="PANTHER" id="PTHR21064">
    <property type="entry name" value="AMINOGLYCOSIDE PHOSPHOTRANSFERASE DOMAIN-CONTAINING PROTEIN-RELATED"/>
    <property type="match status" value="1"/>
</dbReference>
<dbReference type="PANTHER" id="PTHR21064:SF5">
    <property type="entry name" value="SLR1880 PROTEIN"/>
    <property type="match status" value="1"/>
</dbReference>
<protein>
    <submittedName>
        <fullName evidence="2">Phosphotransferase</fullName>
    </submittedName>
</protein>
<keyword evidence="2" id="KW-0808">Transferase</keyword>
<dbReference type="GO" id="GO:0016740">
    <property type="term" value="F:transferase activity"/>
    <property type="evidence" value="ECO:0007669"/>
    <property type="project" value="UniProtKB-KW"/>
</dbReference>
<dbReference type="EMBL" id="LFND01000002">
    <property type="protein sequence ID" value="KMQ65827.1"/>
    <property type="molecule type" value="Genomic_DNA"/>
</dbReference>
<dbReference type="SUPFAM" id="SSF56112">
    <property type="entry name" value="Protein kinase-like (PK-like)"/>
    <property type="match status" value="1"/>
</dbReference>
<gene>
    <name evidence="2" type="ORF">ACM46_05640</name>
</gene>
<dbReference type="AlphaFoldDB" id="A0A0J7IIB3"/>
<dbReference type="Pfam" id="PF01636">
    <property type="entry name" value="APH"/>
    <property type="match status" value="1"/>
</dbReference>
<dbReference type="InterPro" id="IPR011009">
    <property type="entry name" value="Kinase-like_dom_sf"/>
</dbReference>
<dbReference type="InterPro" id="IPR002575">
    <property type="entry name" value="Aminoglycoside_PTrfase"/>
</dbReference>
<proteinExistence type="predicted"/>
<comment type="caution">
    <text evidence="2">The sequence shown here is derived from an EMBL/GenBank/DDBJ whole genome shotgun (WGS) entry which is preliminary data.</text>
</comment>
<feature type="domain" description="Aminoglycoside phosphotransferase" evidence="1">
    <location>
        <begin position="18"/>
        <end position="257"/>
    </location>
</feature>
<dbReference type="InterPro" id="IPR050249">
    <property type="entry name" value="Pseudomonas-type_ThrB"/>
</dbReference>
<dbReference type="Proteomes" id="UP000036261">
    <property type="component" value="Unassembled WGS sequence"/>
</dbReference>
<dbReference type="PATRIC" id="fig|558151.6.peg.1183"/>
<dbReference type="STRING" id="558151.ACM46_05640"/>
<evidence type="ECO:0000259" key="1">
    <source>
        <dbReference type="Pfam" id="PF01636"/>
    </source>
</evidence>
<evidence type="ECO:0000313" key="3">
    <source>
        <dbReference type="Proteomes" id="UP000036261"/>
    </source>
</evidence>
<keyword evidence="3" id="KW-1185">Reference proteome</keyword>
<sequence>MHSIFDQFEHKFNFQSYSELTSGHINNTFLIITDSCEHYVLQCINHHVFKNVPGLISNKVTVSNHLLKKLNDLSPKEIGKKVLCFTKAKNSENFYYTDGISYWNLMPYIEAGKIHEVVTHNEIAYEGGKLMGEFLNLTSDLDHSKLIEVIPKFHDMSFRFQQYKLAIQSARVDRLKKAEPYINWVSKLRDEMLILQHLKETGKIPIRVTHNDTKISNMLFDEKNRGICVLDTDTVMPGIIHYDFGDAIRTICNTATEDETDLSKVEFNLEFYKSYTKGFLEKMGGVLTPIEIQYLPLAAKTMIFIIVLRFLTDYLNNDVYFKTKYPEHNLDRTKNQFKLIHSLEQQFNEMIIDL</sequence>
<evidence type="ECO:0000313" key="2">
    <source>
        <dbReference type="EMBL" id="KMQ65827.1"/>
    </source>
</evidence>